<reference evidence="2" key="1">
    <citation type="submission" date="2016-10" db="EMBL/GenBank/DDBJ databases">
        <authorList>
            <person name="de Groot N.N."/>
        </authorList>
    </citation>
    <scope>NUCLEOTIDE SEQUENCE</scope>
</reference>
<organism evidence="2">
    <name type="scientific">hydrothermal vent metagenome</name>
    <dbReference type="NCBI Taxonomy" id="652676"/>
    <lineage>
        <taxon>unclassified sequences</taxon>
        <taxon>metagenomes</taxon>
        <taxon>ecological metagenomes</taxon>
    </lineage>
</organism>
<accession>A0A1W1BPY1</accession>
<dbReference type="InterPro" id="IPR041246">
    <property type="entry name" value="Bact_MG10"/>
</dbReference>
<gene>
    <name evidence="2" type="ORF">MNB_SV-14-769</name>
</gene>
<dbReference type="EMBL" id="FPHN01000052">
    <property type="protein sequence ID" value="SFV55583.1"/>
    <property type="molecule type" value="Genomic_DNA"/>
</dbReference>
<dbReference type="AlphaFoldDB" id="A0A1W1BPY1"/>
<protein>
    <recommendedName>
        <fullName evidence="1">Bacterial alpha-2-macroglobulin MG10 domain-containing protein</fullName>
    </recommendedName>
</protein>
<dbReference type="Pfam" id="PF17973">
    <property type="entry name" value="bMG10"/>
    <property type="match status" value="1"/>
</dbReference>
<proteinExistence type="predicted"/>
<feature type="domain" description="Bacterial alpha-2-macroglobulin MG10" evidence="1">
    <location>
        <begin position="54"/>
        <end position="176"/>
    </location>
</feature>
<sequence>MGYYKVSYNNNEFDNSMATVKVTNPNKNIAWGGMYWQYFEDMDKVKTFKETPITIDKKLFLIEETKQGKQLVALNQNMLKVGDKVKVRIEIRVDRDMEYMMLKDSRASTFEPLNVISQYKYQDGLGYYQSTKDNATYFFIDYLRKGTYVFEYPLVVTHRGIFSNGITTMESMYAPEFKSHSKGVRVFVE</sequence>
<name>A0A1W1BPY1_9ZZZZ</name>
<evidence type="ECO:0000259" key="1">
    <source>
        <dbReference type="Pfam" id="PF17973"/>
    </source>
</evidence>
<evidence type="ECO:0000313" key="2">
    <source>
        <dbReference type="EMBL" id="SFV55583.1"/>
    </source>
</evidence>